<evidence type="ECO:0000313" key="6">
    <source>
        <dbReference type="Proteomes" id="UP000218288"/>
    </source>
</evidence>
<dbReference type="Gene3D" id="3.40.462.10">
    <property type="entry name" value="FAD-linked oxidases, C-terminal domain"/>
    <property type="match status" value="1"/>
</dbReference>
<comment type="similarity">
    <text evidence="1">Belongs to the FAD-binding oxidoreductase/transferase type 4 family.</text>
</comment>
<reference evidence="5 6" key="1">
    <citation type="journal article" date="2016" name="Genome Announc.">
        <title>Complete Genome Sequence of Methylobacterium populi P-1M, Isolated from Pink-Pigmented Household Biofilm.</title>
        <authorList>
            <person name="Morohoshi T."/>
            <person name="Ikeda T."/>
        </authorList>
    </citation>
    <scope>NUCLEOTIDE SEQUENCE [LARGE SCALE GENOMIC DNA]</scope>
    <source>
        <strain evidence="5 6">P-1M</strain>
        <plasmid evidence="6">Plasmid pmppm04 dna</plasmid>
    </source>
</reference>
<dbReference type="GO" id="GO:1903457">
    <property type="term" value="P:lactate catabolic process"/>
    <property type="evidence" value="ECO:0007669"/>
    <property type="project" value="TreeGrafter"/>
</dbReference>
<dbReference type="InterPro" id="IPR016164">
    <property type="entry name" value="FAD-linked_Oxase-like_C"/>
</dbReference>
<evidence type="ECO:0000259" key="4">
    <source>
        <dbReference type="PROSITE" id="PS51387"/>
    </source>
</evidence>
<feature type="domain" description="FAD-binding PCMH-type" evidence="4">
    <location>
        <begin position="46"/>
        <end position="236"/>
    </location>
</feature>
<dbReference type="SUPFAM" id="SSF56176">
    <property type="entry name" value="FAD-binding/transporter-associated domain-like"/>
    <property type="match status" value="1"/>
</dbReference>
<dbReference type="Proteomes" id="UP000218288">
    <property type="component" value="Plasmid pMPPM04"/>
</dbReference>
<geneLocation type="plasmid" evidence="6">
    <name>pmppm04 dna</name>
</geneLocation>
<sequence length="533" mass="57371">MKMDCNSKTAKLWAFRDAISECGDAGRLLDDREALVRGRDTFAHGDDCAPFVIVKLSTTDEVERALALARQHGLSVQPVSTGRNWGYGSIRPASSDTKVIFDLSGMTRILSFDEELGIVTVQPGVTQGDLDRFLKARDASYMVPTTGAGPSCSLLGNALERGYGLTPIADHFQAVLGLTAVLASGTRYTSPFLDPNGTDASRLPVYRWGVGPYLDGLFAQNGGAIVTSATIQLAPRPKRTEMFCFWLSDERHLPAAVAAVRELMTRSGLMIGGINLMNSARVSLVAGSSASAGAPWIGTGVLYGDPAAIAAGRKIIRRALSPLSRRVVFINPMKLRLLRFCSGIPLIGRKLTALQNSVASAHNVLSGYPEEFALPLAYSKRAGDVPESNLNPARDKCGLLWYAPIVPMRAASVSLYTEMANSICQKHGFDAAITFSTVSASGFDSTIPLVFPRDEANSARALECLRHLIDEGRKLGFQPYRFHSALMEEATSTADDHWRLAQSISAVIDPDGLIAPGRYQRPSPSFQTADASS</sequence>
<name>A0A160PLZ0_9HYPH</name>
<dbReference type="SUPFAM" id="SSF55103">
    <property type="entry name" value="FAD-linked oxidases, C-terminal domain"/>
    <property type="match status" value="1"/>
</dbReference>
<dbReference type="InterPro" id="IPR016166">
    <property type="entry name" value="FAD-bd_PCMH"/>
</dbReference>
<keyword evidence="3" id="KW-0274">FAD</keyword>
<organism evidence="5 6">
    <name type="scientific">Methylorubrum populi</name>
    <dbReference type="NCBI Taxonomy" id="223967"/>
    <lineage>
        <taxon>Bacteria</taxon>
        <taxon>Pseudomonadati</taxon>
        <taxon>Pseudomonadota</taxon>
        <taxon>Alphaproteobacteria</taxon>
        <taxon>Hyphomicrobiales</taxon>
        <taxon>Methylobacteriaceae</taxon>
        <taxon>Methylorubrum</taxon>
    </lineage>
</organism>
<dbReference type="OrthoDB" id="9811557at2"/>
<gene>
    <name evidence="5" type="ORF">MPPM_5570</name>
</gene>
<protein>
    <recommendedName>
        <fullName evidence="4">FAD-binding PCMH-type domain-containing protein</fullName>
    </recommendedName>
</protein>
<keyword evidence="2" id="KW-0285">Flavoprotein</keyword>
<dbReference type="InterPro" id="IPR016170">
    <property type="entry name" value="Cytok_DH_C_sf"/>
</dbReference>
<dbReference type="PROSITE" id="PS51387">
    <property type="entry name" value="FAD_PCMH"/>
    <property type="match status" value="1"/>
</dbReference>
<dbReference type="InterPro" id="IPR006094">
    <property type="entry name" value="Oxid_FAD_bind_N"/>
</dbReference>
<dbReference type="EMBL" id="AP014813">
    <property type="protein sequence ID" value="BAU94175.1"/>
    <property type="molecule type" value="Genomic_DNA"/>
</dbReference>
<evidence type="ECO:0000256" key="2">
    <source>
        <dbReference type="ARBA" id="ARBA00022630"/>
    </source>
</evidence>
<dbReference type="InterPro" id="IPR016169">
    <property type="entry name" value="FAD-bd_PCMH_sub2"/>
</dbReference>
<keyword evidence="5" id="KW-0614">Plasmid</keyword>
<dbReference type="GO" id="GO:0008720">
    <property type="term" value="F:D-lactate dehydrogenase (NAD+) activity"/>
    <property type="evidence" value="ECO:0007669"/>
    <property type="project" value="TreeGrafter"/>
</dbReference>
<dbReference type="GO" id="GO:0004458">
    <property type="term" value="F:D-lactate dehydrogenase (cytochrome) activity"/>
    <property type="evidence" value="ECO:0007669"/>
    <property type="project" value="TreeGrafter"/>
</dbReference>
<dbReference type="InterPro" id="IPR016167">
    <property type="entry name" value="FAD-bd_PCMH_sub1"/>
</dbReference>
<evidence type="ECO:0000256" key="1">
    <source>
        <dbReference type="ARBA" id="ARBA00008000"/>
    </source>
</evidence>
<accession>A0A160PLZ0</accession>
<dbReference type="Pfam" id="PF01565">
    <property type="entry name" value="FAD_binding_4"/>
    <property type="match status" value="1"/>
</dbReference>
<dbReference type="Gene3D" id="3.30.465.10">
    <property type="match status" value="1"/>
</dbReference>
<proteinExistence type="inferred from homology"/>
<evidence type="ECO:0000256" key="3">
    <source>
        <dbReference type="ARBA" id="ARBA00022827"/>
    </source>
</evidence>
<dbReference type="PANTHER" id="PTHR11748">
    <property type="entry name" value="D-LACTATE DEHYDROGENASE"/>
    <property type="match status" value="1"/>
</dbReference>
<dbReference type="GO" id="GO:0071949">
    <property type="term" value="F:FAD binding"/>
    <property type="evidence" value="ECO:0007669"/>
    <property type="project" value="InterPro"/>
</dbReference>
<dbReference type="RefSeq" id="WP_096488103.1">
    <property type="nucleotide sequence ID" value="NZ_AP014813.1"/>
</dbReference>
<evidence type="ECO:0000313" key="5">
    <source>
        <dbReference type="EMBL" id="BAU94175.1"/>
    </source>
</evidence>
<dbReference type="PANTHER" id="PTHR11748:SF111">
    <property type="entry name" value="D-LACTATE DEHYDROGENASE, MITOCHONDRIAL-RELATED"/>
    <property type="match status" value="1"/>
</dbReference>
<dbReference type="InterPro" id="IPR036318">
    <property type="entry name" value="FAD-bd_PCMH-like_sf"/>
</dbReference>
<dbReference type="AlphaFoldDB" id="A0A160PLZ0"/>
<dbReference type="Gene3D" id="3.30.43.10">
    <property type="entry name" value="Uridine Diphospho-n-acetylenolpyruvylglucosamine Reductase, domain 2"/>
    <property type="match status" value="1"/>
</dbReference>